<sequence length="69" mass="8162">MVAAWKLTEFGSIIVHAKANATFLLRKNSKMHPPRIKRVQQVHQYHILPLFHHNLFRSPHFVSRNCQFS</sequence>
<protein>
    <submittedName>
        <fullName evidence="1">Uncharacterized protein</fullName>
    </submittedName>
</protein>
<dbReference type="Gramene" id="mRNA:HanXRQr2_Chr06g0245671">
    <property type="protein sequence ID" value="mRNA:HanXRQr2_Chr06g0245671"/>
    <property type="gene ID" value="HanXRQr2_Chr06g0245671"/>
</dbReference>
<gene>
    <name evidence="1" type="ORF">HanXRQr2_Chr06g0245671</name>
</gene>
<evidence type="ECO:0000313" key="1">
    <source>
        <dbReference type="EMBL" id="KAF5801233.1"/>
    </source>
</evidence>
<proteinExistence type="predicted"/>
<reference evidence="1" key="1">
    <citation type="journal article" date="2017" name="Nature">
        <title>The sunflower genome provides insights into oil metabolism, flowering and Asterid evolution.</title>
        <authorList>
            <person name="Badouin H."/>
            <person name="Gouzy J."/>
            <person name="Grassa C.J."/>
            <person name="Murat F."/>
            <person name="Staton S.E."/>
            <person name="Cottret L."/>
            <person name="Lelandais-Briere C."/>
            <person name="Owens G.L."/>
            <person name="Carrere S."/>
            <person name="Mayjonade B."/>
            <person name="Legrand L."/>
            <person name="Gill N."/>
            <person name="Kane N.C."/>
            <person name="Bowers J.E."/>
            <person name="Hubner S."/>
            <person name="Bellec A."/>
            <person name="Berard A."/>
            <person name="Berges H."/>
            <person name="Blanchet N."/>
            <person name="Boniface M.C."/>
            <person name="Brunel D."/>
            <person name="Catrice O."/>
            <person name="Chaidir N."/>
            <person name="Claudel C."/>
            <person name="Donnadieu C."/>
            <person name="Faraut T."/>
            <person name="Fievet G."/>
            <person name="Helmstetter N."/>
            <person name="King M."/>
            <person name="Knapp S.J."/>
            <person name="Lai Z."/>
            <person name="Le Paslier M.C."/>
            <person name="Lippi Y."/>
            <person name="Lorenzon L."/>
            <person name="Mandel J.R."/>
            <person name="Marage G."/>
            <person name="Marchand G."/>
            <person name="Marquand E."/>
            <person name="Bret-Mestries E."/>
            <person name="Morien E."/>
            <person name="Nambeesan S."/>
            <person name="Nguyen T."/>
            <person name="Pegot-Espagnet P."/>
            <person name="Pouilly N."/>
            <person name="Raftis F."/>
            <person name="Sallet E."/>
            <person name="Schiex T."/>
            <person name="Thomas J."/>
            <person name="Vandecasteele C."/>
            <person name="Vares D."/>
            <person name="Vear F."/>
            <person name="Vautrin S."/>
            <person name="Crespi M."/>
            <person name="Mangin B."/>
            <person name="Burke J.M."/>
            <person name="Salse J."/>
            <person name="Munos S."/>
            <person name="Vincourt P."/>
            <person name="Rieseberg L.H."/>
            <person name="Langlade N.B."/>
        </authorList>
    </citation>
    <scope>NUCLEOTIDE SEQUENCE</scope>
    <source>
        <tissue evidence="1">Leaves</tissue>
    </source>
</reference>
<dbReference type="AlphaFoldDB" id="A0A9K3NIX2"/>
<accession>A0A9K3NIX2</accession>
<evidence type="ECO:0000313" key="2">
    <source>
        <dbReference type="Proteomes" id="UP000215914"/>
    </source>
</evidence>
<dbReference type="Proteomes" id="UP000215914">
    <property type="component" value="Unassembled WGS sequence"/>
</dbReference>
<name>A0A9K3NIX2_HELAN</name>
<organism evidence="1 2">
    <name type="scientific">Helianthus annuus</name>
    <name type="common">Common sunflower</name>
    <dbReference type="NCBI Taxonomy" id="4232"/>
    <lineage>
        <taxon>Eukaryota</taxon>
        <taxon>Viridiplantae</taxon>
        <taxon>Streptophyta</taxon>
        <taxon>Embryophyta</taxon>
        <taxon>Tracheophyta</taxon>
        <taxon>Spermatophyta</taxon>
        <taxon>Magnoliopsida</taxon>
        <taxon>eudicotyledons</taxon>
        <taxon>Gunneridae</taxon>
        <taxon>Pentapetalae</taxon>
        <taxon>asterids</taxon>
        <taxon>campanulids</taxon>
        <taxon>Asterales</taxon>
        <taxon>Asteraceae</taxon>
        <taxon>Asteroideae</taxon>
        <taxon>Heliantheae alliance</taxon>
        <taxon>Heliantheae</taxon>
        <taxon>Helianthus</taxon>
    </lineage>
</organism>
<comment type="caution">
    <text evidence="1">The sequence shown here is derived from an EMBL/GenBank/DDBJ whole genome shotgun (WGS) entry which is preliminary data.</text>
</comment>
<reference evidence="1" key="2">
    <citation type="submission" date="2020-06" db="EMBL/GenBank/DDBJ databases">
        <title>Helianthus annuus Genome sequencing and assembly Release 2.</title>
        <authorList>
            <person name="Gouzy J."/>
            <person name="Langlade N."/>
            <person name="Munos S."/>
        </authorList>
    </citation>
    <scope>NUCLEOTIDE SEQUENCE</scope>
    <source>
        <tissue evidence="1">Leaves</tissue>
    </source>
</reference>
<keyword evidence="2" id="KW-1185">Reference proteome</keyword>
<dbReference type="EMBL" id="MNCJ02000321">
    <property type="protein sequence ID" value="KAF5801233.1"/>
    <property type="molecule type" value="Genomic_DNA"/>
</dbReference>